<evidence type="ECO:0000256" key="7">
    <source>
        <dbReference type="ARBA" id="ARBA00022989"/>
    </source>
</evidence>
<evidence type="ECO:0000256" key="11">
    <source>
        <dbReference type="SAM" id="Phobius"/>
    </source>
</evidence>
<name>A0A916XNK4_9BURK</name>
<keyword evidence="13" id="KW-1185">Reference proteome</keyword>
<evidence type="ECO:0000256" key="8">
    <source>
        <dbReference type="ARBA" id="ARBA00023136"/>
    </source>
</evidence>
<keyword evidence="9" id="KW-0564">Palmitate</keyword>
<dbReference type="EMBL" id="BMED01000003">
    <property type="protein sequence ID" value="GGC85939.1"/>
    <property type="molecule type" value="Genomic_DNA"/>
</dbReference>
<reference evidence="12" key="1">
    <citation type="journal article" date="2014" name="Int. J. Syst. Evol. Microbiol.">
        <title>Complete genome sequence of Corynebacterium casei LMG S-19264T (=DSM 44701T), isolated from a smear-ripened cheese.</title>
        <authorList>
            <consortium name="US DOE Joint Genome Institute (JGI-PGF)"/>
            <person name="Walter F."/>
            <person name="Albersmeier A."/>
            <person name="Kalinowski J."/>
            <person name="Ruckert C."/>
        </authorList>
    </citation>
    <scope>NUCLEOTIDE SEQUENCE</scope>
    <source>
        <strain evidence="12">CGMCC 1.10998</strain>
    </source>
</reference>
<keyword evidence="5 11" id="KW-0812">Transmembrane</keyword>
<evidence type="ECO:0000256" key="5">
    <source>
        <dbReference type="ARBA" id="ARBA00022692"/>
    </source>
</evidence>
<dbReference type="AlphaFoldDB" id="A0A916XNK4"/>
<sequence length="83" mass="9230">MRICILLSLLGGCQVTPSVAVLGAFFPDWMFCMLIALVITVLVDSLLAATGWRQHFEQWALIISYAALNLSMALLSWLVLFQN</sequence>
<feature type="transmembrane region" description="Helical" evidence="11">
    <location>
        <begin position="59"/>
        <end position="80"/>
    </location>
</feature>
<organism evidence="12 13">
    <name type="scientific">Undibacterium terreum</name>
    <dbReference type="NCBI Taxonomy" id="1224302"/>
    <lineage>
        <taxon>Bacteria</taxon>
        <taxon>Pseudomonadati</taxon>
        <taxon>Pseudomonadota</taxon>
        <taxon>Betaproteobacteria</taxon>
        <taxon>Burkholderiales</taxon>
        <taxon>Oxalobacteraceae</taxon>
        <taxon>Undibacterium</taxon>
    </lineage>
</organism>
<comment type="caution">
    <text evidence="12">The sequence shown here is derived from an EMBL/GenBank/DDBJ whole genome shotgun (WGS) entry which is preliminary data.</text>
</comment>
<comment type="subcellular location">
    <subcellularLocation>
        <location evidence="1">Membrane</location>
        <topology evidence="1">Multi-pass membrane protein</topology>
    </subcellularLocation>
</comment>
<comment type="similarity">
    <text evidence="2">Belongs to the YtcA family.</text>
</comment>
<evidence type="ECO:0000313" key="13">
    <source>
        <dbReference type="Proteomes" id="UP000637423"/>
    </source>
</evidence>
<keyword evidence="7 11" id="KW-1133">Transmembrane helix</keyword>
<evidence type="ECO:0000256" key="2">
    <source>
        <dbReference type="ARBA" id="ARBA00008208"/>
    </source>
</evidence>
<protein>
    <recommendedName>
        <fullName evidence="3">Uncharacterized protein YtcA</fullName>
    </recommendedName>
</protein>
<gene>
    <name evidence="12" type="ORF">GCM10011396_36600</name>
</gene>
<dbReference type="GO" id="GO:0016020">
    <property type="term" value="C:membrane"/>
    <property type="evidence" value="ECO:0007669"/>
    <property type="project" value="UniProtKB-SubCell"/>
</dbReference>
<dbReference type="Pfam" id="PF17090">
    <property type="entry name" value="Ytca"/>
    <property type="match status" value="1"/>
</dbReference>
<proteinExistence type="inferred from homology"/>
<reference evidence="12" key="2">
    <citation type="submission" date="2020-09" db="EMBL/GenBank/DDBJ databases">
        <authorList>
            <person name="Sun Q."/>
            <person name="Zhou Y."/>
        </authorList>
    </citation>
    <scope>NUCLEOTIDE SEQUENCE</scope>
    <source>
        <strain evidence="12">CGMCC 1.10998</strain>
    </source>
</reference>
<dbReference type="RefSeq" id="WP_268237257.1">
    <property type="nucleotide sequence ID" value="NZ_BMED01000003.1"/>
</dbReference>
<feature type="transmembrane region" description="Helical" evidence="11">
    <location>
        <begin position="33"/>
        <end position="52"/>
    </location>
</feature>
<evidence type="ECO:0000256" key="4">
    <source>
        <dbReference type="ARBA" id="ARBA00022475"/>
    </source>
</evidence>
<evidence type="ECO:0000256" key="3">
    <source>
        <dbReference type="ARBA" id="ARBA00021237"/>
    </source>
</evidence>
<dbReference type="Proteomes" id="UP000637423">
    <property type="component" value="Unassembled WGS sequence"/>
</dbReference>
<evidence type="ECO:0000313" key="12">
    <source>
        <dbReference type="EMBL" id="GGC85939.1"/>
    </source>
</evidence>
<evidence type="ECO:0000256" key="6">
    <source>
        <dbReference type="ARBA" id="ARBA00022729"/>
    </source>
</evidence>
<keyword evidence="8 11" id="KW-0472">Membrane</keyword>
<evidence type="ECO:0000256" key="10">
    <source>
        <dbReference type="ARBA" id="ARBA00023288"/>
    </source>
</evidence>
<keyword evidence="6" id="KW-0732">Signal</keyword>
<accession>A0A916XNK4</accession>
<dbReference type="InterPro" id="IPR031381">
    <property type="entry name" value="YtcA"/>
</dbReference>
<keyword evidence="4" id="KW-1003">Cell membrane</keyword>
<keyword evidence="10" id="KW-0449">Lipoprotein</keyword>
<evidence type="ECO:0000256" key="1">
    <source>
        <dbReference type="ARBA" id="ARBA00004141"/>
    </source>
</evidence>
<evidence type="ECO:0000256" key="9">
    <source>
        <dbReference type="ARBA" id="ARBA00023139"/>
    </source>
</evidence>